<dbReference type="PANTHER" id="PTHR47022">
    <property type="entry name" value="BTB AND MATH DOMAIN-CONTAINING PROTEIN 36-RELATED"/>
    <property type="match status" value="1"/>
</dbReference>
<dbReference type="Gene3D" id="3.30.710.10">
    <property type="entry name" value="Potassium Channel Kv1.1, Chain A"/>
    <property type="match status" value="1"/>
</dbReference>
<dbReference type="CDD" id="cd00121">
    <property type="entry name" value="MATH"/>
    <property type="match status" value="1"/>
</dbReference>
<dbReference type="Pfam" id="PF22486">
    <property type="entry name" value="MATH_2"/>
    <property type="match status" value="1"/>
</dbReference>
<reference evidence="2" key="1">
    <citation type="journal article" date="2008" name="Nat. Genet.">
        <title>The Pristionchus pacificus genome provides a unique perspective on nematode lifestyle and parasitism.</title>
        <authorList>
            <person name="Dieterich C."/>
            <person name="Clifton S.W."/>
            <person name="Schuster L.N."/>
            <person name="Chinwalla A."/>
            <person name="Delehaunty K."/>
            <person name="Dinkelacker I."/>
            <person name="Fulton L."/>
            <person name="Fulton R."/>
            <person name="Godfrey J."/>
            <person name="Minx P."/>
            <person name="Mitreva M."/>
            <person name="Roeseler W."/>
            <person name="Tian H."/>
            <person name="Witte H."/>
            <person name="Yang S.P."/>
            <person name="Wilson R.K."/>
            <person name="Sommer R.J."/>
        </authorList>
    </citation>
    <scope>NUCLEOTIDE SEQUENCE [LARGE SCALE GENOMIC DNA]</scope>
    <source>
        <strain evidence="2">PS312</strain>
    </source>
</reference>
<sequence>MTESPPAKKKCEDADDNLIRFRIENPLEQLDISDPKRHSLRSPSKTINGFNFNLKVRQARDPKDENDDLYYLKIFLICNKYKESNVWFVKGSLEMTLVNQENAEDSITERTDFRIDAAGGYGFPTFEPIDSVLDPEIGFIKDNAIIIEARINITSCSANRFRAKIDVDFFTPSDLSDVVLVVQNKEFHVSKHWLAIQSSYFKGLFFRNFKESKQAKIQLKQTSAVQFETLLRFLYRMGETFDVTNVGFILKLADKYDMKSILDEAETYLIDEHDVDLDSKLALADKYRLATLIEQCISEYTTCGMLESLKKSGDYRGLSEETKDYLFDRYIELSKKKRADDHCVEIEEDSDDE</sequence>
<proteinExistence type="predicted"/>
<dbReference type="PROSITE" id="PS50144">
    <property type="entry name" value="MATH"/>
    <property type="match status" value="1"/>
</dbReference>
<dbReference type="SMART" id="SM00225">
    <property type="entry name" value="BTB"/>
    <property type="match status" value="1"/>
</dbReference>
<name>A0A2A6BM38_PRIPA</name>
<dbReference type="AlphaFoldDB" id="A0A2A6BM38"/>
<dbReference type="OrthoDB" id="6130897at2759"/>
<dbReference type="PANTHER" id="PTHR47022:SF1">
    <property type="entry name" value="BTB AND MATH DOMAIN-CONTAINING PROTEIN 36-RELATED"/>
    <property type="match status" value="1"/>
</dbReference>
<dbReference type="Gene3D" id="2.60.210.10">
    <property type="entry name" value="Apoptosis, Tumor Necrosis Factor Receptor Associated Protein 2, Chain A"/>
    <property type="match status" value="1"/>
</dbReference>
<dbReference type="InterPro" id="IPR002083">
    <property type="entry name" value="MATH/TRAF_dom"/>
</dbReference>
<dbReference type="Pfam" id="PF00651">
    <property type="entry name" value="BTB"/>
    <property type="match status" value="1"/>
</dbReference>
<organism evidence="1 2">
    <name type="scientific">Pristionchus pacificus</name>
    <name type="common">Parasitic nematode worm</name>
    <dbReference type="NCBI Taxonomy" id="54126"/>
    <lineage>
        <taxon>Eukaryota</taxon>
        <taxon>Metazoa</taxon>
        <taxon>Ecdysozoa</taxon>
        <taxon>Nematoda</taxon>
        <taxon>Chromadorea</taxon>
        <taxon>Rhabditida</taxon>
        <taxon>Rhabditina</taxon>
        <taxon>Diplogasteromorpha</taxon>
        <taxon>Diplogasteroidea</taxon>
        <taxon>Neodiplogasteridae</taxon>
        <taxon>Pristionchus</taxon>
    </lineage>
</organism>
<dbReference type="InterPro" id="IPR011333">
    <property type="entry name" value="SKP1/BTB/POZ_sf"/>
</dbReference>
<accession>A0A2A6BM38</accession>
<dbReference type="SUPFAM" id="SSF49599">
    <property type="entry name" value="TRAF domain-like"/>
    <property type="match status" value="1"/>
</dbReference>
<dbReference type="EnsemblMetazoa" id="PPA11104.1">
    <property type="protein sequence ID" value="PPA11104.1"/>
    <property type="gene ID" value="WBGene00100658"/>
</dbReference>
<dbReference type="InterPro" id="IPR000210">
    <property type="entry name" value="BTB/POZ_dom"/>
</dbReference>
<dbReference type="SUPFAM" id="SSF54695">
    <property type="entry name" value="POZ domain"/>
    <property type="match status" value="1"/>
</dbReference>
<dbReference type="Proteomes" id="UP000005239">
    <property type="component" value="Unassembled WGS sequence"/>
</dbReference>
<evidence type="ECO:0000313" key="2">
    <source>
        <dbReference type="Proteomes" id="UP000005239"/>
    </source>
</evidence>
<gene>
    <name evidence="1" type="primary">WBGene00100658</name>
</gene>
<protein>
    <submittedName>
        <fullName evidence="1">BTB domain-containing protein</fullName>
    </submittedName>
</protein>
<evidence type="ECO:0000313" key="1">
    <source>
        <dbReference type="EnsemblMetazoa" id="PPA11104.1"/>
    </source>
</evidence>
<dbReference type="InterPro" id="IPR008974">
    <property type="entry name" value="TRAF-like"/>
</dbReference>
<keyword evidence="2" id="KW-1185">Reference proteome</keyword>
<accession>A0A8R1UAP3</accession>
<dbReference type="PROSITE" id="PS50097">
    <property type="entry name" value="BTB"/>
    <property type="match status" value="1"/>
</dbReference>
<reference evidence="1" key="2">
    <citation type="submission" date="2022-06" db="UniProtKB">
        <authorList>
            <consortium name="EnsemblMetazoa"/>
        </authorList>
    </citation>
    <scope>IDENTIFICATION</scope>
    <source>
        <strain evidence="1">PS312</strain>
    </source>
</reference>